<dbReference type="GO" id="GO:0005886">
    <property type="term" value="C:plasma membrane"/>
    <property type="evidence" value="ECO:0007669"/>
    <property type="project" value="InterPro"/>
</dbReference>
<dbReference type="Proteomes" id="UP000184609">
    <property type="component" value="Unassembled WGS sequence"/>
</dbReference>
<accession>A0A1M7ZDN7</accession>
<evidence type="ECO:0000313" key="7">
    <source>
        <dbReference type="Proteomes" id="UP000184609"/>
    </source>
</evidence>
<evidence type="ECO:0000256" key="1">
    <source>
        <dbReference type="ARBA" id="ARBA00004167"/>
    </source>
</evidence>
<sequence>MEKNAKVTEFLHKAFRILLWVIFGLLLSFLSIALLLQMASVQNWAIDKVTNYLNKDSQFTTSIGHIDLNWWDALSLSNLEIKDHHDSTMIAAQKAMVDFQLGSLIGSGTPSLDNVRLEESNVQLITHEGDSTMNINLWATELSKLFGSSGSSGSSSFGIGQIEIRNSKFALVNYNSEPITDGLDYNRMRFVNLAASASDFLIEGSEIQINIGLLSGLESGSGLNIKELKTDLTFAPEFLEFDKLNLITNKSHIKDFLRFEYASTSSFSDFLTKVVIIANMEETILSLDDLRFFAPTLPNINDEIILTGAVKGPVSDLRSEEFLLRIGKKTEIFGAFRLDGLPDIEDTYINLSLQNSTLNATDLAPYLSDNIQEEILKFGTIRLNADFAGYLSRFDTNGQFQTSIGDIDGRVNFEQKNGSNKVVSNVTIKELDLGKITNSPDVFQKVSLEGNVNLEGKSRDDILIGLDAVISKIGVKGYNYSNIQTDANYGLDLFEGHLAINDPNLKLNGRGTINLRDTSEAININVQLDTANLTTLNLSEKATFVSGELQMDTKGINVDDLTGIMRVKDLAIGYDGRFLEVGDFYFQSLFAGGTRTMSLNSDYLVAGASGHFAIEQMMKDFPVLYNQYLAILFKQEQPVADIEEYFNQEYKIDLNIRLLDINPIVQLFQPDYYISKNTLLEGAFYQTAENTIFNFFTSIDTLQYQSNVARDVNIDFNTSKLINSEDILASFYIFSKNQNLGTSLEFSNFGFEAIWNNDALNLDFALDQDSTQSSARIKAEARFSPDQTALSFEPSQLIVLGNEWKFDPENEILLQSEGISFNNVVLQSKKQVIDIEGVLGNDAEDQLYATILNVNANILNTLTPQEYNGRINGQLILSNAETGSRNIRSEIKVDSLQINEIPIGNLLANAHLNDSTLVLNLENELNGKKTINLGGNLFLADQIFDLNGNLNNAEMAIFEPFLSNYISNLGGTISGKIQLKGNASNPQLLGQGNFNQGRLRVNYLNTPYQLDGGFIFEPGEISFDRLVAKDLNGNTANLSGGLKYQGLEDIVLDINAKLNNFQVLNTSKRDNEVFYGLAFVTGTIDIVGSTSNLDINARATSEANTRIYIPLSSNNDQVSEEYIHFINIQDTVRIQELADEVNRLNIENVRMNFVLDLTPDAYAEIIIDPRTDEKISGRGRGVLTLGIDTQGNFSLSGSYEITQATYDFSLYNVLKKEFQVEPGGRITWYGDPYQGVMNLKAKYTESVSVSPLLATSTTQDQQSSVANRRYPVDVIMNLNGELLSPDITFGFDFSQFPNNGDIQTAISSFQSRIANDEQEMNRQVFSVIMTRSLSPEGQFAGVNTISSSLGQLISSQLNSFIGQMDKNLEVNVDLASLDQNALETFQLSVAYTFLDGRLRVSRDGGFTDNTGNADAASIIGDWQAEYLLTDDGVYRIRIFNRNNFNTFTSLSLSKNVATYGVSVSQNVSFNSFSELFEKITRKKQKADPLYEDSDNYLRYNRDGSENWKPINLDKIEERLDSLKQNKEQFLYLKEEED</sequence>
<dbReference type="InterPro" id="IPR007452">
    <property type="entry name" value="TamB_C"/>
</dbReference>
<keyword evidence="4" id="KW-0472">Membrane</keyword>
<dbReference type="GO" id="GO:0009306">
    <property type="term" value="P:protein secretion"/>
    <property type="evidence" value="ECO:0007669"/>
    <property type="project" value="InterPro"/>
</dbReference>
<evidence type="ECO:0000259" key="5">
    <source>
        <dbReference type="Pfam" id="PF04357"/>
    </source>
</evidence>
<gene>
    <name evidence="6" type="ORF">SAMN04488108_2445</name>
</gene>
<organism evidence="6 7">
    <name type="scientific">Algoriphagus zhangzhouensis</name>
    <dbReference type="NCBI Taxonomy" id="1073327"/>
    <lineage>
        <taxon>Bacteria</taxon>
        <taxon>Pseudomonadati</taxon>
        <taxon>Bacteroidota</taxon>
        <taxon>Cytophagia</taxon>
        <taxon>Cytophagales</taxon>
        <taxon>Cyclobacteriaceae</taxon>
        <taxon>Algoriphagus</taxon>
    </lineage>
</organism>
<dbReference type="STRING" id="1073327.SAMN04488108_2445"/>
<dbReference type="EMBL" id="FRXN01000003">
    <property type="protein sequence ID" value="SHO62984.1"/>
    <property type="molecule type" value="Genomic_DNA"/>
</dbReference>
<name>A0A1M7ZDN7_9BACT</name>
<reference evidence="7" key="1">
    <citation type="submission" date="2016-12" db="EMBL/GenBank/DDBJ databases">
        <authorList>
            <person name="Varghese N."/>
            <person name="Submissions S."/>
        </authorList>
    </citation>
    <scope>NUCLEOTIDE SEQUENCE [LARGE SCALE GENOMIC DNA]</scope>
    <source>
        <strain evidence="7">DSM 25035</strain>
    </source>
</reference>
<evidence type="ECO:0000256" key="4">
    <source>
        <dbReference type="ARBA" id="ARBA00023136"/>
    </source>
</evidence>
<feature type="domain" description="Translocation and assembly module TamB C-terminal" evidence="5">
    <location>
        <begin position="1026"/>
        <end position="1443"/>
    </location>
</feature>
<keyword evidence="7" id="KW-1185">Reference proteome</keyword>
<dbReference type="Pfam" id="PF04357">
    <property type="entry name" value="TamB"/>
    <property type="match status" value="2"/>
</dbReference>
<keyword evidence="3" id="KW-1133">Transmembrane helix</keyword>
<evidence type="ECO:0000256" key="3">
    <source>
        <dbReference type="ARBA" id="ARBA00022989"/>
    </source>
</evidence>
<protein>
    <recommendedName>
        <fullName evidence="5">Translocation and assembly module TamB C-terminal domain-containing protein</fullName>
    </recommendedName>
</protein>
<keyword evidence="2" id="KW-0812">Transmembrane</keyword>
<evidence type="ECO:0000256" key="2">
    <source>
        <dbReference type="ARBA" id="ARBA00022692"/>
    </source>
</evidence>
<comment type="subcellular location">
    <subcellularLocation>
        <location evidence="1">Membrane</location>
        <topology evidence="1">Single-pass membrane protein</topology>
    </subcellularLocation>
</comment>
<feature type="domain" description="Translocation and assembly module TamB C-terminal" evidence="5">
    <location>
        <begin position="923"/>
        <end position="1011"/>
    </location>
</feature>
<proteinExistence type="predicted"/>
<evidence type="ECO:0000313" key="6">
    <source>
        <dbReference type="EMBL" id="SHO62984.1"/>
    </source>
</evidence>